<dbReference type="InParanoid" id="A0A2H3EB10"/>
<gene>
    <name evidence="1" type="ORF">ARMGADRAFT_911305</name>
</gene>
<keyword evidence="2" id="KW-1185">Reference proteome</keyword>
<reference evidence="2" key="1">
    <citation type="journal article" date="2017" name="Nat. Ecol. Evol.">
        <title>Genome expansion and lineage-specific genetic innovations in the forest pathogenic fungi Armillaria.</title>
        <authorList>
            <person name="Sipos G."/>
            <person name="Prasanna A.N."/>
            <person name="Walter M.C."/>
            <person name="O'Connor E."/>
            <person name="Balint B."/>
            <person name="Krizsan K."/>
            <person name="Kiss B."/>
            <person name="Hess J."/>
            <person name="Varga T."/>
            <person name="Slot J."/>
            <person name="Riley R."/>
            <person name="Boka B."/>
            <person name="Rigling D."/>
            <person name="Barry K."/>
            <person name="Lee J."/>
            <person name="Mihaltcheva S."/>
            <person name="LaButti K."/>
            <person name="Lipzen A."/>
            <person name="Waldron R."/>
            <person name="Moloney N.M."/>
            <person name="Sperisen C."/>
            <person name="Kredics L."/>
            <person name="Vagvoelgyi C."/>
            <person name="Patrignani A."/>
            <person name="Fitzpatrick D."/>
            <person name="Nagy I."/>
            <person name="Doyle S."/>
            <person name="Anderson J.B."/>
            <person name="Grigoriev I.V."/>
            <person name="Gueldener U."/>
            <person name="Muensterkoetter M."/>
            <person name="Nagy L.G."/>
        </authorList>
    </citation>
    <scope>NUCLEOTIDE SEQUENCE [LARGE SCALE GENOMIC DNA]</scope>
    <source>
        <strain evidence="2">Ar21-2</strain>
    </source>
</reference>
<evidence type="ECO:0000313" key="1">
    <source>
        <dbReference type="EMBL" id="PBL04596.1"/>
    </source>
</evidence>
<feature type="non-terminal residue" evidence="1">
    <location>
        <position position="1"/>
    </location>
</feature>
<name>A0A2H3EB10_ARMGA</name>
<sequence length="59" mass="6452">ANSVCILSSCTISLLENDKLGINPHFFNQKMTANNPEKKMPSTAVKATKCVVNKEESLI</sequence>
<dbReference type="OrthoDB" id="7599968at2759"/>
<dbReference type="EMBL" id="KZ293644">
    <property type="protein sequence ID" value="PBL04596.1"/>
    <property type="molecule type" value="Genomic_DNA"/>
</dbReference>
<dbReference type="OMA" id="KHAKSVC"/>
<proteinExistence type="predicted"/>
<dbReference type="Proteomes" id="UP000217790">
    <property type="component" value="Unassembled WGS sequence"/>
</dbReference>
<accession>A0A2H3EB10</accession>
<organism evidence="1 2">
    <name type="scientific">Armillaria gallica</name>
    <name type="common">Bulbous honey fungus</name>
    <name type="synonym">Armillaria bulbosa</name>
    <dbReference type="NCBI Taxonomy" id="47427"/>
    <lineage>
        <taxon>Eukaryota</taxon>
        <taxon>Fungi</taxon>
        <taxon>Dikarya</taxon>
        <taxon>Basidiomycota</taxon>
        <taxon>Agaricomycotina</taxon>
        <taxon>Agaricomycetes</taxon>
        <taxon>Agaricomycetidae</taxon>
        <taxon>Agaricales</taxon>
        <taxon>Marasmiineae</taxon>
        <taxon>Physalacriaceae</taxon>
        <taxon>Armillaria</taxon>
    </lineage>
</organism>
<protein>
    <submittedName>
        <fullName evidence="1">Uncharacterized protein</fullName>
    </submittedName>
</protein>
<evidence type="ECO:0000313" key="2">
    <source>
        <dbReference type="Proteomes" id="UP000217790"/>
    </source>
</evidence>
<dbReference type="AlphaFoldDB" id="A0A2H3EB10"/>